<dbReference type="AlphaFoldDB" id="A0A2N6K5S7"/>
<feature type="domain" description="Big-1" evidence="2">
    <location>
        <begin position="418"/>
        <end position="516"/>
    </location>
</feature>
<dbReference type="InterPro" id="IPR025141">
    <property type="entry name" value="DUF4082"/>
</dbReference>
<dbReference type="RefSeq" id="WP_102205058.1">
    <property type="nucleotide sequence ID" value="NZ_CAWNVR010000240.1"/>
</dbReference>
<dbReference type="Proteomes" id="UP000235036">
    <property type="component" value="Unassembled WGS sequence"/>
</dbReference>
<feature type="region of interest" description="Disordered" evidence="1">
    <location>
        <begin position="926"/>
        <end position="946"/>
    </location>
</feature>
<evidence type="ECO:0000313" key="4">
    <source>
        <dbReference type="Proteomes" id="UP000235036"/>
    </source>
</evidence>
<dbReference type="Pfam" id="PF20254">
    <property type="entry name" value="DMFA2_C"/>
    <property type="match status" value="1"/>
</dbReference>
<feature type="domain" description="Big-1" evidence="2">
    <location>
        <begin position="159"/>
        <end position="254"/>
    </location>
</feature>
<keyword evidence="4" id="KW-1185">Reference proteome</keyword>
<dbReference type="Gene3D" id="2.60.40.1120">
    <property type="entry name" value="Carboxypeptidase-like, regulatory domain"/>
    <property type="match status" value="2"/>
</dbReference>
<dbReference type="Pfam" id="PF13313">
    <property type="entry name" value="DUF4082"/>
    <property type="match status" value="2"/>
</dbReference>
<dbReference type="InterPro" id="IPR046540">
    <property type="entry name" value="DMFA2_C"/>
</dbReference>
<organism evidence="3 4">
    <name type="scientific">Fischerella muscicola CCMEE 5323</name>
    <dbReference type="NCBI Taxonomy" id="2019572"/>
    <lineage>
        <taxon>Bacteria</taxon>
        <taxon>Bacillati</taxon>
        <taxon>Cyanobacteriota</taxon>
        <taxon>Cyanophyceae</taxon>
        <taxon>Nostocales</taxon>
        <taxon>Hapalosiphonaceae</taxon>
        <taxon>Fischerella</taxon>
    </lineage>
</organism>
<evidence type="ECO:0000256" key="1">
    <source>
        <dbReference type="SAM" id="MobiDB-lite"/>
    </source>
</evidence>
<dbReference type="InterPro" id="IPR003344">
    <property type="entry name" value="Big_1_dom"/>
</dbReference>
<accession>A0A2N6K5S7</accession>
<name>A0A2N6K5S7_FISMU</name>
<sequence length="1011" mass="107544">MATLFTNQVPNISDFTDNTSYELGMKFRSATEGQITAVRFWKAPSETGTHTGRIWSATGTLLANVTFTNETASGWQEQALSTPINIQANTTYVVSVNINEYYVATYDQLGSSITNGDLSSVADGNNGVFNGTLGAFPNNSYRNTNYFRDINFVPVALPTITKVSGDNQTGATGATLPNPLVVQVKDSAGNPQSGVTVNFAVTSGGGSVSPASAVTNASGQASTTLTLGASPGAISSVTNTVSATADGIGSVTFSATANPPGGTQTVLTTQVPSISNVTDGVPYELGMKFRSTKGGQITAIRFWKASSETGTHIGKIWTATGTLLESVTFTNETASGWQQQLLETPVNIQANTTYVVSVNVNAYYVATNDELGNSIVNGDLSSVADGNNGVYNITPNSFPTSSYRNSNYYRDIGFVVGSTLIKVSGDNQIGTTGSTLPNPLVVRVVNAQNNPQSGVTVNFAITNGGGSVSPASIQTNASGEASTNLTLGPVPSGPGGVIVTATAAGIGSITFSATATPANTNPIYLENLNSGTTNWKLVNRANGEIAGYASATSVNKGGSLDIKVSLAQPGQFTIDVYRLGYYGGTGGRLMASSGPLNGTTQPACTLDPNTRLIECNWSTSYTLQVVDDNNKKWTSGLYVAKLTDQATSKVAHVWFVVRDDSSTADVLFQSSVSTVLAYSATGGYSLYGFNSIGGQRAFKVSYDRPVYQATYEQSFEPDTLLRWEYNMVRWLESQGYDVTYTDNMQVHTDEQRLLNHKVFLSVGHDEYWSEEIRDHVEAARNAGINIGFFSANTCYWRVRFEDSTPAAGQVQSNRVMACYKQDWALDPVTQQQGSSAATNKFRSVQNQRPENALLGVMYGSDLDLYSGYNFVVTNSSDPYYANTGLQNGDQLALLVGYEWDFIVNNGSTPANLVVLAESPVQPSGTLPTFDEPPGEQSLPANQDFTKSHSTRYTASSGAKVFASGTIQWAWGLDSDGVNPAREDDRVKQITVNILADMGARPLTPNANLIVP</sequence>
<evidence type="ECO:0000313" key="3">
    <source>
        <dbReference type="EMBL" id="PLZ91742.1"/>
    </source>
</evidence>
<evidence type="ECO:0000259" key="2">
    <source>
        <dbReference type="PROSITE" id="PS51127"/>
    </source>
</evidence>
<dbReference type="SUPFAM" id="SSF49373">
    <property type="entry name" value="Invasin/intimin cell-adhesion fragments"/>
    <property type="match status" value="2"/>
</dbReference>
<protein>
    <submittedName>
        <fullName evidence="3">Ig domain-containing protein group 1 domain-containing protein</fullName>
    </submittedName>
</protein>
<dbReference type="EMBL" id="NRQW01000157">
    <property type="protein sequence ID" value="PLZ91742.1"/>
    <property type="molecule type" value="Genomic_DNA"/>
</dbReference>
<comment type="caution">
    <text evidence="3">The sequence shown here is derived from an EMBL/GenBank/DDBJ whole genome shotgun (WGS) entry which is preliminary data.</text>
</comment>
<dbReference type="InterPro" id="IPR008964">
    <property type="entry name" value="Invasin/intimin_cell_adhesion"/>
</dbReference>
<gene>
    <name evidence="3" type="ORF">CEN44_07805</name>
</gene>
<reference evidence="3 4" key="1">
    <citation type="submission" date="2017-08" db="EMBL/GenBank/DDBJ databases">
        <title>Genomes of Fischerella (Mastigocladus) sp. strains.</title>
        <authorList>
            <person name="Miller S.R."/>
        </authorList>
    </citation>
    <scope>NUCLEOTIDE SEQUENCE [LARGE SCALE GENOMIC DNA]</scope>
    <source>
        <strain evidence="3 4">CCMEE 5323</strain>
    </source>
</reference>
<proteinExistence type="predicted"/>
<dbReference type="PROSITE" id="PS51127">
    <property type="entry name" value="BIG1"/>
    <property type="match status" value="2"/>
</dbReference>
<dbReference type="SMART" id="SM00634">
    <property type="entry name" value="BID_1"/>
    <property type="match status" value="2"/>
</dbReference>